<sequence>MLNTSYLQMPTICSFLFSPETAVDRQISFPLSHVLHANGERNGQPLLHDFTDDIQFMDIEETSGSRLCTFLEDHKEDILCGPVWLASGLDLSGHAGMLSLTSPKLVKGMAGGKYRSFLVHIKAVSDKGMEESPMPVVRMPAAKPQSSKGHSLSTLLQRAQATKEKASTSKADSPAQSKKPDNLRGCDLLQEVSVTIRRFKKTSIPKERVQRCAMLQFPDFHEKLLNGLCKGADEGPGTEHSQSLILDCLCWLAGVYSNGPCSLREGKEALLMKTRKRLTDIVRVCFFEAGRSIAHKCARFLALCISNGKGEPSQQGFGMNLLNALLDNMPYLPAAATGGSVFWYFVLLNYVKDEDLSGCSTACASLLTAVSRQLQDRLTPLEALLQTRYGLYSSPFDPVLFDLEVSGSSCKNAFNSSIGVQSDEIDLSEILSGNGKVSSCAAAEGSFTALTGLLEVEPLHFTCISTSDGTRVERDDASMFTVSTFGVTPAVGGLSAGTVGEASTALSSAAQVALQSLSHAMVSAEQQLQVLQEKQQQLFKLQQQVRDSSKLTYGHVPTHVFTDMHVMYSHRCTYKRLLIQAVTMCTNTNIMCQTSCTVHSESIQTP</sequence>
<reference evidence="3" key="1">
    <citation type="journal article" date="2014" name="Nat. Commun.">
        <title>The rainbow trout genome provides novel insights into evolution after whole-genome duplication in vertebrates.</title>
        <authorList>
            <person name="Berthelot C."/>
            <person name="Brunet F."/>
            <person name="Chalopin D."/>
            <person name="Juanchich A."/>
            <person name="Bernard M."/>
            <person name="Noel B."/>
            <person name="Bento P."/>
            <person name="Da Silva C."/>
            <person name="Labadie K."/>
            <person name="Alberti A."/>
            <person name="Aury J.M."/>
            <person name="Louis A."/>
            <person name="Dehais P."/>
            <person name="Bardou P."/>
            <person name="Montfort J."/>
            <person name="Klopp C."/>
            <person name="Cabau C."/>
            <person name="Gaspin C."/>
            <person name="Thorgaard G.H."/>
            <person name="Boussaha M."/>
            <person name="Quillet E."/>
            <person name="Guyomard R."/>
            <person name="Galiana D."/>
            <person name="Bobe J."/>
            <person name="Volff J.N."/>
            <person name="Genet C."/>
            <person name="Wincker P."/>
            <person name="Jaillon O."/>
            <person name="Roest Crollius H."/>
            <person name="Guiguen Y."/>
        </authorList>
    </citation>
    <scope>NUCLEOTIDE SEQUENCE [LARGE SCALE GENOMIC DNA]</scope>
</reference>
<accession>A0A060Z550</accession>
<dbReference type="Proteomes" id="UP000193380">
    <property type="component" value="Unassembled WGS sequence"/>
</dbReference>
<evidence type="ECO:0000313" key="4">
    <source>
        <dbReference type="Proteomes" id="UP000193380"/>
    </source>
</evidence>
<evidence type="ECO:0000313" key="3">
    <source>
        <dbReference type="EMBL" id="CDQ96834.1"/>
    </source>
</evidence>
<feature type="compositionally biased region" description="Polar residues" evidence="2">
    <location>
        <begin position="144"/>
        <end position="160"/>
    </location>
</feature>
<organism evidence="3 4">
    <name type="scientific">Oncorhynchus mykiss</name>
    <name type="common">Rainbow trout</name>
    <name type="synonym">Salmo gairdneri</name>
    <dbReference type="NCBI Taxonomy" id="8022"/>
    <lineage>
        <taxon>Eukaryota</taxon>
        <taxon>Metazoa</taxon>
        <taxon>Chordata</taxon>
        <taxon>Craniata</taxon>
        <taxon>Vertebrata</taxon>
        <taxon>Euteleostomi</taxon>
        <taxon>Actinopterygii</taxon>
        <taxon>Neopterygii</taxon>
        <taxon>Teleostei</taxon>
        <taxon>Protacanthopterygii</taxon>
        <taxon>Salmoniformes</taxon>
        <taxon>Salmonidae</taxon>
        <taxon>Salmoninae</taxon>
        <taxon>Oncorhynchus</taxon>
    </lineage>
</organism>
<dbReference type="STRING" id="8022.A0A060Z550"/>
<name>A0A060Z550_ONCMY</name>
<gene>
    <name evidence="3" type="ORF">GSONMT00015663001</name>
</gene>
<keyword evidence="1" id="KW-0175">Coiled coil</keyword>
<dbReference type="PaxDb" id="8022-A0A060Z550"/>
<feature type="region of interest" description="Disordered" evidence="2">
    <location>
        <begin position="139"/>
        <end position="183"/>
    </location>
</feature>
<evidence type="ECO:0000256" key="1">
    <source>
        <dbReference type="SAM" id="Coils"/>
    </source>
</evidence>
<protein>
    <submittedName>
        <fullName evidence="3">Uncharacterized protein</fullName>
    </submittedName>
</protein>
<evidence type="ECO:0000256" key="2">
    <source>
        <dbReference type="SAM" id="MobiDB-lite"/>
    </source>
</evidence>
<proteinExistence type="predicted"/>
<feature type="coiled-coil region" evidence="1">
    <location>
        <begin position="514"/>
        <end position="551"/>
    </location>
</feature>
<reference evidence="3" key="2">
    <citation type="submission" date="2014-03" db="EMBL/GenBank/DDBJ databases">
        <authorList>
            <person name="Genoscope - CEA"/>
        </authorList>
    </citation>
    <scope>NUCLEOTIDE SEQUENCE</scope>
</reference>
<dbReference type="EMBL" id="FR927502">
    <property type="protein sequence ID" value="CDQ96834.1"/>
    <property type="molecule type" value="Genomic_DNA"/>
</dbReference>
<dbReference type="AlphaFoldDB" id="A0A060Z550"/>